<protein>
    <submittedName>
        <fullName evidence="1">Four helix bundle protein</fullName>
    </submittedName>
</protein>
<name>A0ABV1FAF0_9FIRM</name>
<dbReference type="EMBL" id="JBBMEZ010000020">
    <property type="protein sequence ID" value="MEQ2470261.1"/>
    <property type="molecule type" value="Genomic_DNA"/>
</dbReference>
<sequence length="40" mass="4507">MKRKKYILSKQLLRAGTSIGANVTESQQAQSKPDFVSKIR</sequence>
<proteinExistence type="predicted"/>
<dbReference type="PANTHER" id="PTHR38471:SF2">
    <property type="entry name" value="FOUR HELIX BUNDLE PROTEIN"/>
    <property type="match status" value="1"/>
</dbReference>
<organism evidence="1 2">
    <name type="scientific">Ruminococcoides intestinale</name>
    <dbReference type="NCBI Taxonomy" id="3133162"/>
    <lineage>
        <taxon>Bacteria</taxon>
        <taxon>Bacillati</taxon>
        <taxon>Bacillota</taxon>
        <taxon>Clostridia</taxon>
        <taxon>Eubacteriales</taxon>
        <taxon>Oscillospiraceae</taxon>
        <taxon>Ruminococcoides</taxon>
    </lineage>
</organism>
<dbReference type="Pfam" id="PF05635">
    <property type="entry name" value="23S_rRNA_IVP"/>
    <property type="match status" value="1"/>
</dbReference>
<dbReference type="InterPro" id="IPR036583">
    <property type="entry name" value="23S_rRNA_IVS_sf"/>
</dbReference>
<reference evidence="1 2" key="1">
    <citation type="submission" date="2024-03" db="EMBL/GenBank/DDBJ databases">
        <title>Human intestinal bacterial collection.</title>
        <authorList>
            <person name="Pauvert C."/>
            <person name="Hitch T.C.A."/>
            <person name="Clavel T."/>
        </authorList>
    </citation>
    <scope>NUCLEOTIDE SEQUENCE [LARGE SCALE GENOMIC DNA]</scope>
    <source>
        <strain evidence="1 2">CLA-JM-H38</strain>
    </source>
</reference>
<evidence type="ECO:0000313" key="1">
    <source>
        <dbReference type="EMBL" id="MEQ2470261.1"/>
    </source>
</evidence>
<keyword evidence="2" id="KW-1185">Reference proteome</keyword>
<evidence type="ECO:0000313" key="2">
    <source>
        <dbReference type="Proteomes" id="UP001490816"/>
    </source>
</evidence>
<dbReference type="Gene3D" id="1.20.1440.60">
    <property type="entry name" value="23S rRNA-intervening sequence"/>
    <property type="match status" value="1"/>
</dbReference>
<dbReference type="NCBIfam" id="TIGR02436">
    <property type="entry name" value="four helix bundle protein"/>
    <property type="match status" value="1"/>
</dbReference>
<comment type="caution">
    <text evidence="1">The sequence shown here is derived from an EMBL/GenBank/DDBJ whole genome shotgun (WGS) entry which is preliminary data.</text>
</comment>
<gene>
    <name evidence="1" type="ORF">WMO39_07965</name>
</gene>
<accession>A0ABV1FAF0</accession>
<dbReference type="SUPFAM" id="SSF158446">
    <property type="entry name" value="IVS-encoded protein-like"/>
    <property type="match status" value="1"/>
</dbReference>
<dbReference type="Proteomes" id="UP001490816">
    <property type="component" value="Unassembled WGS sequence"/>
</dbReference>
<dbReference type="PANTHER" id="PTHR38471">
    <property type="entry name" value="FOUR HELIX BUNDLE PROTEIN"/>
    <property type="match status" value="1"/>
</dbReference>
<dbReference type="InterPro" id="IPR012657">
    <property type="entry name" value="23S_rRNA-intervening_sequence"/>
</dbReference>